<dbReference type="InterPro" id="IPR012999">
    <property type="entry name" value="Pyr_OxRdtase_I_AS"/>
</dbReference>
<evidence type="ECO:0000313" key="11">
    <source>
        <dbReference type="EMBL" id="GAA0238805.1"/>
    </source>
</evidence>
<dbReference type="PANTHER" id="PTHR42737">
    <property type="entry name" value="GLUTATHIONE REDUCTASE"/>
    <property type="match status" value="1"/>
</dbReference>
<dbReference type="InterPro" id="IPR004099">
    <property type="entry name" value="Pyr_nucl-diS_OxRdtase_dimer"/>
</dbReference>
<dbReference type="SUPFAM" id="SSF51905">
    <property type="entry name" value="FAD/NAD(P)-binding domain"/>
    <property type="match status" value="1"/>
</dbReference>
<evidence type="ECO:0000259" key="9">
    <source>
        <dbReference type="Pfam" id="PF02852"/>
    </source>
</evidence>
<dbReference type="InterPro" id="IPR023753">
    <property type="entry name" value="FAD/NAD-binding_dom"/>
</dbReference>
<dbReference type="InterPro" id="IPR036188">
    <property type="entry name" value="FAD/NAD-bd_sf"/>
</dbReference>
<feature type="domain" description="FAD/NAD(P)-binding" evidence="10">
    <location>
        <begin position="6"/>
        <end position="317"/>
    </location>
</feature>
<dbReference type="InterPro" id="IPR046952">
    <property type="entry name" value="GSHR/TRXR-like"/>
</dbReference>
<reference evidence="11 12" key="1">
    <citation type="journal article" date="2019" name="Int. J. Syst. Evol. Microbiol.">
        <title>The Global Catalogue of Microorganisms (GCM) 10K type strain sequencing project: providing services to taxonomists for standard genome sequencing and annotation.</title>
        <authorList>
            <consortium name="The Broad Institute Genomics Platform"/>
            <consortium name="The Broad Institute Genome Sequencing Center for Infectious Disease"/>
            <person name="Wu L."/>
            <person name="Ma J."/>
        </authorList>
    </citation>
    <scope>NUCLEOTIDE SEQUENCE [LARGE SCALE GENOMIC DNA]</scope>
    <source>
        <strain evidence="11 12">JCM 16242</strain>
    </source>
</reference>
<keyword evidence="3 8" id="KW-0285">Flavoprotein</keyword>
<dbReference type="NCBIfam" id="NF004776">
    <property type="entry name" value="PRK06116.1"/>
    <property type="match status" value="1"/>
</dbReference>
<evidence type="ECO:0000256" key="1">
    <source>
        <dbReference type="ARBA" id="ARBA00001974"/>
    </source>
</evidence>
<organism evidence="11 12">
    <name type="scientific">Rhodanobacter caeni</name>
    <dbReference type="NCBI Taxonomy" id="657654"/>
    <lineage>
        <taxon>Bacteria</taxon>
        <taxon>Pseudomonadati</taxon>
        <taxon>Pseudomonadota</taxon>
        <taxon>Gammaproteobacteria</taxon>
        <taxon>Lysobacterales</taxon>
        <taxon>Rhodanobacteraceae</taxon>
        <taxon>Rhodanobacter</taxon>
    </lineage>
</organism>
<evidence type="ECO:0000259" key="10">
    <source>
        <dbReference type="Pfam" id="PF07992"/>
    </source>
</evidence>
<evidence type="ECO:0000256" key="2">
    <source>
        <dbReference type="ARBA" id="ARBA00007532"/>
    </source>
</evidence>
<keyword evidence="6" id="KW-1015">Disulfide bond</keyword>
<evidence type="ECO:0000256" key="3">
    <source>
        <dbReference type="ARBA" id="ARBA00022630"/>
    </source>
</evidence>
<comment type="similarity">
    <text evidence="2 8">Belongs to the class-I pyridine nucleotide-disulfide oxidoreductase family.</text>
</comment>
<dbReference type="Gene3D" id="3.30.390.30">
    <property type="match status" value="1"/>
</dbReference>
<dbReference type="InterPro" id="IPR001100">
    <property type="entry name" value="Pyr_nuc-diS_OxRdtase"/>
</dbReference>
<keyword evidence="4 8" id="KW-0274">FAD</keyword>
<proteinExistence type="inferred from homology"/>
<dbReference type="Pfam" id="PF02852">
    <property type="entry name" value="Pyr_redox_dim"/>
    <property type="match status" value="1"/>
</dbReference>
<evidence type="ECO:0000313" key="12">
    <source>
        <dbReference type="Proteomes" id="UP001500657"/>
    </source>
</evidence>
<evidence type="ECO:0000256" key="4">
    <source>
        <dbReference type="ARBA" id="ARBA00022827"/>
    </source>
</evidence>
<sequence>MTPHPDLIVLGAGSGGLATALRAAEHGAHVALVDPATLGGTCVHRGCVPKKALWFAAQWEQAQRLAVDVGFASQPGPLDWARFRAVRARYIEGIEARYGERVQRANVQRFRQRARLAGRDVVELADGTRLRAPHIVIATGGRPRRLPLPGFDLGMVSDDIFALSTCPRRIAIVGGGYIAVEFAGLLQALGSEVTMLAREQLLQGFDDELVQALAAHMHGQGIRVRYNTDVKAVRRTAAGLLLDDAPTGVDGPYDALLWAVGRVPNTDDLGLTAVGVRTDKRGRVQVDARQQTNVEGILAIGDASTDRALTPVAVAAGRHLADRLFGGQPDAHLDGKNIPSVVFSKPPLGMVGMTEAHARGHHGEPVTVYHSRFTPMQWALAGEQGQSLMKLVCVGAEERVVGIHALGPGVDEMLQGFAVALKLGLRKRDLDATLAIHPTSSEELVLMR</sequence>
<keyword evidence="12" id="KW-1185">Reference proteome</keyword>
<gene>
    <name evidence="11" type="primary">gorA</name>
    <name evidence="11" type="ORF">GCM10009126_00480</name>
</gene>
<comment type="cofactor">
    <cofactor evidence="1">
        <name>FAD</name>
        <dbReference type="ChEBI" id="CHEBI:57692"/>
    </cofactor>
</comment>
<dbReference type="Proteomes" id="UP001500657">
    <property type="component" value="Unassembled WGS sequence"/>
</dbReference>
<feature type="domain" description="Pyridine nucleotide-disulphide oxidoreductase dimerisation" evidence="9">
    <location>
        <begin position="338"/>
        <end position="447"/>
    </location>
</feature>
<name>A0ABN0U4Z0_9GAMM</name>
<dbReference type="Pfam" id="PF07992">
    <property type="entry name" value="Pyr_redox_2"/>
    <property type="match status" value="1"/>
</dbReference>
<dbReference type="PRINTS" id="PR00411">
    <property type="entry name" value="PNDRDTASEI"/>
</dbReference>
<dbReference type="Gene3D" id="3.50.50.60">
    <property type="entry name" value="FAD/NAD(P)-binding domain"/>
    <property type="match status" value="2"/>
</dbReference>
<evidence type="ECO:0000256" key="8">
    <source>
        <dbReference type="RuleBase" id="RU003691"/>
    </source>
</evidence>
<dbReference type="PANTHER" id="PTHR42737:SF2">
    <property type="entry name" value="GLUTATHIONE REDUCTASE"/>
    <property type="match status" value="1"/>
</dbReference>
<comment type="caution">
    <text evidence="11">The sequence shown here is derived from an EMBL/GenBank/DDBJ whole genome shotgun (WGS) entry which is preliminary data.</text>
</comment>
<dbReference type="InterPro" id="IPR016156">
    <property type="entry name" value="FAD/NAD-linked_Rdtase_dimer_sf"/>
</dbReference>
<dbReference type="RefSeq" id="WP_343879037.1">
    <property type="nucleotide sequence ID" value="NZ_BAAAFO010000001.1"/>
</dbReference>
<dbReference type="SUPFAM" id="SSF55424">
    <property type="entry name" value="FAD/NAD-linked reductases, dimerisation (C-terminal) domain"/>
    <property type="match status" value="1"/>
</dbReference>
<dbReference type="PRINTS" id="PR00368">
    <property type="entry name" value="FADPNR"/>
</dbReference>
<keyword evidence="7 8" id="KW-0676">Redox-active center</keyword>
<protein>
    <submittedName>
        <fullName evidence="11">Glutathione-disulfide reductase</fullName>
    </submittedName>
</protein>
<dbReference type="EMBL" id="BAAAFO010000001">
    <property type="protein sequence ID" value="GAA0238805.1"/>
    <property type="molecule type" value="Genomic_DNA"/>
</dbReference>
<evidence type="ECO:0000256" key="6">
    <source>
        <dbReference type="ARBA" id="ARBA00023157"/>
    </source>
</evidence>
<keyword evidence="5 8" id="KW-0560">Oxidoreductase</keyword>
<evidence type="ECO:0000256" key="5">
    <source>
        <dbReference type="ARBA" id="ARBA00023002"/>
    </source>
</evidence>
<evidence type="ECO:0000256" key="7">
    <source>
        <dbReference type="ARBA" id="ARBA00023284"/>
    </source>
</evidence>
<dbReference type="PROSITE" id="PS00076">
    <property type="entry name" value="PYRIDINE_REDOX_1"/>
    <property type="match status" value="1"/>
</dbReference>
<accession>A0ABN0U4Z0</accession>
<dbReference type="PIRSF" id="PIRSF000350">
    <property type="entry name" value="Mercury_reductase_MerA"/>
    <property type="match status" value="1"/>
</dbReference>